<organism evidence="10 11">
    <name type="scientific">Terrilactibacillus tamarindi</name>
    <dbReference type="NCBI Taxonomy" id="2599694"/>
    <lineage>
        <taxon>Bacteria</taxon>
        <taxon>Bacillati</taxon>
        <taxon>Bacillota</taxon>
        <taxon>Bacilli</taxon>
        <taxon>Bacillales</taxon>
        <taxon>Bacillaceae</taxon>
        <taxon>Terrilactibacillus</taxon>
    </lineage>
</organism>
<dbReference type="GO" id="GO:0004519">
    <property type="term" value="F:endonuclease activity"/>
    <property type="evidence" value="ECO:0007669"/>
    <property type="project" value="UniProtKB-KW"/>
</dbReference>
<evidence type="ECO:0000256" key="2">
    <source>
        <dbReference type="ARBA" id="ARBA00011322"/>
    </source>
</evidence>
<evidence type="ECO:0000256" key="6">
    <source>
        <dbReference type="ARBA" id="ARBA00022839"/>
    </source>
</evidence>
<accession>A0A6N8CL15</accession>
<evidence type="ECO:0000313" key="10">
    <source>
        <dbReference type="EMBL" id="MTT30534.1"/>
    </source>
</evidence>
<keyword evidence="4 8" id="KW-0540">Nuclease</keyword>
<dbReference type="InterPro" id="IPR004593">
    <property type="entry name" value="SbcD"/>
</dbReference>
<sequence>MRILHTADWHLGKTLEGRSRQNEQEAVMDEICQIADDQKVDAIIMAGDVYDTVNPPAVSESLFYETAHKLSNEGSRPLIVISGNHDSPERIQASSPLASYQGITLVGHPIDHLIKIKIPNRQMHLNISAIPYPSESRLNEVLSLSNDDEHIQDAYNDRLHTLFKEHAKSFQKEAVNIMMSHLFVAGGKESDSERPIQVGGAYTVSPQAFPKTAQYVALGHLHRPQTLKHSSALTRYAGSPLAYSFSEANQPKSVTILDVEPGEKATMNEIYLSSGKPLVKWRAKNGLNEIHHWLDEGRDSHSWIDLEIQLSEALSIHDIQKIRKLHDGIVNIRPIYLNDIEQEERLERMGLPIHELFIRFFKQQTNGAEPSPELLQLFLELINENYDEAILEVAAGRDEK</sequence>
<keyword evidence="8" id="KW-0255">Endonuclease</keyword>
<comment type="subunit">
    <text evidence="2 8">Heterodimer of SbcC and SbcD.</text>
</comment>
<evidence type="ECO:0000256" key="8">
    <source>
        <dbReference type="RuleBase" id="RU363069"/>
    </source>
</evidence>
<evidence type="ECO:0000256" key="5">
    <source>
        <dbReference type="ARBA" id="ARBA00022801"/>
    </source>
</evidence>
<dbReference type="GO" id="GO:0008408">
    <property type="term" value="F:3'-5' exonuclease activity"/>
    <property type="evidence" value="ECO:0007669"/>
    <property type="project" value="InterPro"/>
</dbReference>
<comment type="similarity">
    <text evidence="1 8">Belongs to the SbcD family.</text>
</comment>
<dbReference type="OrthoDB" id="9773856at2"/>
<evidence type="ECO:0000313" key="11">
    <source>
        <dbReference type="Proteomes" id="UP000440978"/>
    </source>
</evidence>
<comment type="function">
    <text evidence="8">SbcCD cleaves DNA hairpin structures. These structures can inhibit DNA replication and are intermediates in certain DNA recombination reactions. The complex acts as a 3'-&gt;5' double strand exonuclease that can open hairpins. It also has a 5' single-strand endonuclease activity.</text>
</comment>
<dbReference type="PANTHER" id="PTHR30337">
    <property type="entry name" value="COMPONENT OF ATP-DEPENDENT DSDNA EXONUCLEASE"/>
    <property type="match status" value="1"/>
</dbReference>
<dbReference type="CDD" id="cd00840">
    <property type="entry name" value="MPP_Mre11_N"/>
    <property type="match status" value="1"/>
</dbReference>
<dbReference type="InterPro" id="IPR050535">
    <property type="entry name" value="DNA_Repair-Maintenance_Comp"/>
</dbReference>
<dbReference type="GO" id="GO:0006310">
    <property type="term" value="P:DNA recombination"/>
    <property type="evidence" value="ECO:0007669"/>
    <property type="project" value="UniProtKB-KW"/>
</dbReference>
<dbReference type="AlphaFoldDB" id="A0A6N8CL15"/>
<dbReference type="PANTHER" id="PTHR30337:SF0">
    <property type="entry name" value="NUCLEASE SBCCD SUBUNIT D"/>
    <property type="match status" value="1"/>
</dbReference>
<evidence type="ECO:0000256" key="7">
    <source>
        <dbReference type="ARBA" id="ARBA00023172"/>
    </source>
</evidence>
<dbReference type="InterPro" id="IPR029052">
    <property type="entry name" value="Metallo-depent_PP-like"/>
</dbReference>
<comment type="caution">
    <text evidence="10">The sequence shown here is derived from an EMBL/GenBank/DDBJ whole genome shotgun (WGS) entry which is preliminary data.</text>
</comment>
<reference evidence="10 11" key="1">
    <citation type="submission" date="2019-11" db="EMBL/GenBank/DDBJ databases">
        <title>Terrilactibacillus tamarindus sp. nov. BCM23-1 isolated from bark of Tamarindus indica.</title>
        <authorList>
            <person name="Kingkaew E."/>
            <person name="Tanasupawat S."/>
        </authorList>
    </citation>
    <scope>NUCLEOTIDE SEQUENCE [LARGE SCALE GENOMIC DNA]</scope>
    <source>
        <strain evidence="10 11">BCM23-1</strain>
    </source>
</reference>
<gene>
    <name evidence="8 10" type="primary">sbcD</name>
    <name evidence="10" type="ORF">GMB86_00710</name>
</gene>
<dbReference type="Pfam" id="PF00149">
    <property type="entry name" value="Metallophos"/>
    <property type="match status" value="1"/>
</dbReference>
<dbReference type="RefSeq" id="WP_155215797.1">
    <property type="nucleotide sequence ID" value="NZ_WNHB01000001.1"/>
</dbReference>
<dbReference type="SUPFAM" id="SSF56300">
    <property type="entry name" value="Metallo-dependent phosphatases"/>
    <property type="match status" value="1"/>
</dbReference>
<dbReference type="InterPro" id="IPR041796">
    <property type="entry name" value="Mre11_N"/>
</dbReference>
<protein>
    <recommendedName>
        <fullName evidence="3 8">Nuclease SbcCD subunit D</fullName>
    </recommendedName>
</protein>
<evidence type="ECO:0000256" key="4">
    <source>
        <dbReference type="ARBA" id="ARBA00022722"/>
    </source>
</evidence>
<dbReference type="GO" id="GO:0006260">
    <property type="term" value="P:DNA replication"/>
    <property type="evidence" value="ECO:0007669"/>
    <property type="project" value="UniProtKB-KW"/>
</dbReference>
<keyword evidence="6 8" id="KW-0269">Exonuclease</keyword>
<proteinExistence type="inferred from homology"/>
<dbReference type="NCBIfam" id="TIGR00619">
    <property type="entry name" value="sbcd"/>
    <property type="match status" value="1"/>
</dbReference>
<feature type="domain" description="Calcineurin-like phosphoesterase" evidence="9">
    <location>
        <begin position="1"/>
        <end position="224"/>
    </location>
</feature>
<evidence type="ECO:0000256" key="1">
    <source>
        <dbReference type="ARBA" id="ARBA00010555"/>
    </source>
</evidence>
<dbReference type="InterPro" id="IPR004843">
    <property type="entry name" value="Calcineurin-like_PHP"/>
</dbReference>
<dbReference type="Proteomes" id="UP000440978">
    <property type="component" value="Unassembled WGS sequence"/>
</dbReference>
<keyword evidence="7 8" id="KW-0233">DNA recombination</keyword>
<name>A0A6N8CL15_9BACI</name>
<evidence type="ECO:0000256" key="3">
    <source>
        <dbReference type="ARBA" id="ARBA00013365"/>
    </source>
</evidence>
<keyword evidence="8" id="KW-0235">DNA replication</keyword>
<dbReference type="EMBL" id="WNHB01000001">
    <property type="protein sequence ID" value="MTT30534.1"/>
    <property type="molecule type" value="Genomic_DNA"/>
</dbReference>
<dbReference type="Gene3D" id="3.60.21.10">
    <property type="match status" value="1"/>
</dbReference>
<keyword evidence="11" id="KW-1185">Reference proteome</keyword>
<keyword evidence="5 8" id="KW-0378">Hydrolase</keyword>
<evidence type="ECO:0000259" key="9">
    <source>
        <dbReference type="Pfam" id="PF00149"/>
    </source>
</evidence>